<gene>
    <name evidence="8" type="ORF">GA0061103_2396</name>
</gene>
<dbReference type="GO" id="GO:0016491">
    <property type="term" value="F:oxidoreductase activity"/>
    <property type="evidence" value="ECO:0007669"/>
    <property type="project" value="UniProtKB-KW"/>
</dbReference>
<accession>A0A1C3UL63</accession>
<comment type="similarity">
    <text evidence="3">Belongs to the lysine N(6)-hydroxylase/L-ornithine N(5)-oxygenase family.</text>
</comment>
<keyword evidence="6" id="KW-0521">NADP</keyword>
<keyword evidence="9" id="KW-1185">Reference proteome</keyword>
<dbReference type="EMBL" id="FMAG01000001">
    <property type="protein sequence ID" value="SCB16164.1"/>
    <property type="molecule type" value="Genomic_DNA"/>
</dbReference>
<dbReference type="RefSeq" id="WP_092708395.1">
    <property type="nucleotide sequence ID" value="NZ_FMAG01000001.1"/>
</dbReference>
<dbReference type="Gene3D" id="3.50.50.60">
    <property type="entry name" value="FAD/NAD(P)-binding domain"/>
    <property type="match status" value="1"/>
</dbReference>
<dbReference type="SUPFAM" id="SSF51905">
    <property type="entry name" value="FAD/NAD(P)-binding domain"/>
    <property type="match status" value="2"/>
</dbReference>
<dbReference type="Proteomes" id="UP000199101">
    <property type="component" value="Unassembled WGS sequence"/>
</dbReference>
<protein>
    <submittedName>
        <fullName evidence="8">Lysine N6-hydroxylase</fullName>
    </submittedName>
</protein>
<comment type="cofactor">
    <cofactor evidence="1">
        <name>FAD</name>
        <dbReference type="ChEBI" id="CHEBI:57692"/>
    </cofactor>
</comment>
<dbReference type="OrthoDB" id="7527071at2"/>
<evidence type="ECO:0000256" key="1">
    <source>
        <dbReference type="ARBA" id="ARBA00001974"/>
    </source>
</evidence>
<proteinExistence type="inferred from homology"/>
<comment type="pathway">
    <text evidence="2">Siderophore biosynthesis.</text>
</comment>
<dbReference type="AlphaFoldDB" id="A0A1C3UL63"/>
<dbReference type="InterPro" id="IPR036188">
    <property type="entry name" value="FAD/NAD-bd_sf"/>
</dbReference>
<evidence type="ECO:0000256" key="7">
    <source>
        <dbReference type="ARBA" id="ARBA00023002"/>
    </source>
</evidence>
<keyword evidence="4" id="KW-0285">Flavoprotein</keyword>
<dbReference type="Pfam" id="PF13434">
    <property type="entry name" value="Lys_Orn_oxgnase"/>
    <property type="match status" value="1"/>
</dbReference>
<organism evidence="8 9">
    <name type="scientific">Rhizobium multihospitium</name>
    <dbReference type="NCBI Taxonomy" id="410764"/>
    <lineage>
        <taxon>Bacteria</taxon>
        <taxon>Pseudomonadati</taxon>
        <taxon>Pseudomonadota</taxon>
        <taxon>Alphaproteobacteria</taxon>
        <taxon>Hyphomicrobiales</taxon>
        <taxon>Rhizobiaceae</taxon>
        <taxon>Rhizobium/Agrobacterium group</taxon>
        <taxon>Rhizobium</taxon>
    </lineage>
</organism>
<evidence type="ECO:0000256" key="2">
    <source>
        <dbReference type="ARBA" id="ARBA00004924"/>
    </source>
</evidence>
<dbReference type="STRING" id="410764.GA0061103_2396"/>
<sequence>MTSHVLDLAGAGIGPFNLSLAAQLDSIPQLSVRFFERRPSFAWHPGMMLPGAEMQTSILKDLVTATNPTSPWSFLSYLVAHKRFYQFLNAEYEAVPRKEFADYLGWVARGLTSLRFGASVREVHANDGFFSIATDNGAISARNLSVGVGKIASRPAWAEQLPKSMTFHSSEATQRIGDVRAPRVAVIGGGQSGAEIVDALLDLNAVSSIHWISRRPNFEPLDATPFTNELFTPSYMERFHGLPEELRLTHTRRQVLASDGVSASTLKKLYRRLYERKLDAAGHPDHGISLRPFRNVIAAEQDGPEITLTMRNGFDDSIETLMVDMIVFATGYRFVLPEFLHSLENRIELSSIGEPVLESDFSLAWDGPRENRIFVLNAGRHSHGIAEPQLSLAAWRSAVIANALLGRPHFDLDQLDPIVQWETHGQSSNLPSHMGQAAE</sequence>
<dbReference type="PANTHER" id="PTHR42802">
    <property type="entry name" value="MONOOXYGENASE"/>
    <property type="match status" value="1"/>
</dbReference>
<reference evidence="9" key="1">
    <citation type="submission" date="2016-08" db="EMBL/GenBank/DDBJ databases">
        <authorList>
            <person name="Varghese N."/>
            <person name="Submissions Spin"/>
        </authorList>
    </citation>
    <scope>NUCLEOTIDE SEQUENCE [LARGE SCALE GENOMIC DNA]</scope>
    <source>
        <strain evidence="9">HAMBI 2975</strain>
    </source>
</reference>
<evidence type="ECO:0000256" key="5">
    <source>
        <dbReference type="ARBA" id="ARBA00022827"/>
    </source>
</evidence>
<dbReference type="PANTHER" id="PTHR42802:SF1">
    <property type="entry name" value="L-ORNITHINE N(5)-MONOOXYGENASE"/>
    <property type="match status" value="1"/>
</dbReference>
<keyword evidence="5" id="KW-0274">FAD</keyword>
<evidence type="ECO:0000256" key="4">
    <source>
        <dbReference type="ARBA" id="ARBA00022630"/>
    </source>
</evidence>
<name>A0A1C3UL63_9HYPH</name>
<evidence type="ECO:0000313" key="9">
    <source>
        <dbReference type="Proteomes" id="UP000199101"/>
    </source>
</evidence>
<evidence type="ECO:0000256" key="6">
    <source>
        <dbReference type="ARBA" id="ARBA00022857"/>
    </source>
</evidence>
<evidence type="ECO:0000313" key="8">
    <source>
        <dbReference type="EMBL" id="SCB16164.1"/>
    </source>
</evidence>
<dbReference type="InterPro" id="IPR025700">
    <property type="entry name" value="Lys/Orn_oxygenase"/>
</dbReference>
<evidence type="ECO:0000256" key="3">
    <source>
        <dbReference type="ARBA" id="ARBA00007588"/>
    </source>
</evidence>
<keyword evidence="7" id="KW-0560">Oxidoreductase</keyword>